<dbReference type="RefSeq" id="WP_250826959.1">
    <property type="nucleotide sequence ID" value="NZ_JAMOIL010000009.1"/>
</dbReference>
<evidence type="ECO:0000313" key="5">
    <source>
        <dbReference type="Proteomes" id="UP001139485"/>
    </source>
</evidence>
<protein>
    <submittedName>
        <fullName evidence="4">Circularly permuted type 2 ATP-grasp protein</fullName>
    </submittedName>
</protein>
<feature type="domain" description="DUF403" evidence="2">
    <location>
        <begin position="504"/>
        <end position="808"/>
    </location>
</feature>
<organism evidence="4 5">
    <name type="scientific">Nocardioides bruguierae</name>
    <dbReference type="NCBI Taxonomy" id="2945102"/>
    <lineage>
        <taxon>Bacteria</taxon>
        <taxon>Bacillati</taxon>
        <taxon>Actinomycetota</taxon>
        <taxon>Actinomycetes</taxon>
        <taxon>Propionibacteriales</taxon>
        <taxon>Nocardioidaceae</taxon>
        <taxon>Nocardioides</taxon>
    </lineage>
</organism>
<feature type="region of interest" description="Disordered" evidence="1">
    <location>
        <begin position="836"/>
        <end position="863"/>
    </location>
</feature>
<gene>
    <name evidence="4" type="ORF">M8330_08290</name>
</gene>
<dbReference type="Pfam" id="PF14403">
    <property type="entry name" value="CP_ATPgrasp_2"/>
    <property type="match status" value="1"/>
</dbReference>
<dbReference type="Pfam" id="PF04168">
    <property type="entry name" value="Alpha-E"/>
    <property type="match status" value="1"/>
</dbReference>
<dbReference type="SUPFAM" id="SSF56059">
    <property type="entry name" value="Glutathione synthetase ATP-binding domain-like"/>
    <property type="match status" value="1"/>
</dbReference>
<dbReference type="Gene3D" id="3.40.50.11290">
    <property type="match status" value="1"/>
</dbReference>
<dbReference type="InterPro" id="IPR025841">
    <property type="entry name" value="CP_ATPgrasp_2"/>
</dbReference>
<comment type="caution">
    <text evidence="4">The sequence shown here is derived from an EMBL/GenBank/DDBJ whole genome shotgun (WGS) entry which is preliminary data.</text>
</comment>
<dbReference type="Proteomes" id="UP001139485">
    <property type="component" value="Unassembled WGS sequence"/>
</dbReference>
<evidence type="ECO:0000313" key="4">
    <source>
        <dbReference type="EMBL" id="MCM0620294.1"/>
    </source>
</evidence>
<dbReference type="PANTHER" id="PTHR34595">
    <property type="entry name" value="BLR5612 PROTEIN"/>
    <property type="match status" value="1"/>
</dbReference>
<dbReference type="InterPro" id="IPR007296">
    <property type="entry name" value="DUF403"/>
</dbReference>
<feature type="domain" description="Circularly permuted ATP-grasp type 2" evidence="3">
    <location>
        <begin position="87"/>
        <end position="459"/>
    </location>
</feature>
<dbReference type="AlphaFoldDB" id="A0A9X2D918"/>
<name>A0A9X2D918_9ACTN</name>
<reference evidence="4" key="1">
    <citation type="submission" date="2022-05" db="EMBL/GenBank/DDBJ databases">
        <authorList>
            <person name="Tuo L."/>
        </authorList>
    </citation>
    <scope>NUCLEOTIDE SEQUENCE</scope>
    <source>
        <strain evidence="4">BSK12Z-4</strain>
    </source>
</reference>
<dbReference type="EMBL" id="JAMOIL010000009">
    <property type="protein sequence ID" value="MCM0620294.1"/>
    <property type="molecule type" value="Genomic_DNA"/>
</dbReference>
<keyword evidence="5" id="KW-1185">Reference proteome</keyword>
<evidence type="ECO:0000259" key="2">
    <source>
        <dbReference type="Pfam" id="PF04168"/>
    </source>
</evidence>
<dbReference type="InterPro" id="IPR051680">
    <property type="entry name" value="ATP-dep_Glu-Cys_Ligase-2"/>
</dbReference>
<evidence type="ECO:0000259" key="3">
    <source>
        <dbReference type="Pfam" id="PF14403"/>
    </source>
</evidence>
<dbReference type="PANTHER" id="PTHR34595:SF2">
    <property type="entry name" value="BLR2978 PROTEIN"/>
    <property type="match status" value="1"/>
</dbReference>
<accession>A0A9X2D918</accession>
<evidence type="ECO:0000256" key="1">
    <source>
        <dbReference type="SAM" id="MobiDB-lite"/>
    </source>
</evidence>
<proteinExistence type="predicted"/>
<sequence length="863" mass="93546">MTVLRDYAAAVTQPPLDEDRPRRFDEVVGPDGSLRPAWKPLAELAVGLTPHDLYRVDGDIVRMLADEGVTYARPGERPGPWRLDPVPLVVDAGTWAPLEVGLAQRAELLNALLVDLYGPQRVLTERVVPAAVVLGHPGFVRAMAGARMPDSHPLVFSATDIGRDHDGTWRAVGDKTQAPSGIGYAMENRRVLSRVLPEMYREAGLHRMEPYFWALRSALMQAAPGEVADPRVVVLTPGTHSETAYDQAFLASTLGFPLVEGSDLVVRDGWVYLRQNRGRMERVDVVVRRVDASWSDPLELRGESQLGVAGLTEAARRGRVRIVNPIGAGVLESPALLPYLPAVCELLLGESLLLPSVDSWWCGDPAGLEATLDLVERDPDVRVVAVDGPEDGLTGLPRGELVERVLARPHHYVGRRDPVFSQVPSWSAGAARPRPVTLRTFTVRYGTAYRPLVGGMANVLDDIGTRSSSSKDVWVLKADPADADQGLSGVLAATPGRAAPVAAPRVLEDLYWTGRYAERAEGMLRLLLVTHGTAEDFRSRPRTAGGTSLEVLLGAQSRLAGRRHENLDAEFRSLLLDEDRVGGVGHSVAALRDALSGIRDQLSVDTWRALGVIDRAVTLLELSPASHQIAEAAGRHLTGLLSLQGSSANMMQDDGWRLLSAGRWLERAIQLCHLLVATTTERRGLDVDRAVLAAVLDAAESGVTHRRRFRGYVRPAGVLDLLLLDPDNPRSLLHCLTELRTHLGRLAGSTGSTRPERLLEHLLSEVEAQEVSSLVAIGGTDRPLLTTFLEETLERLSTLGDAIAEHHLSSGPPPRPLNSLTVLDALPAEPVTGTIPVITDDMERPPGIPPRVPRGGARREGDA</sequence>